<gene>
    <name evidence="2" type="ORF">TELCIR_22389</name>
</gene>
<feature type="compositionally biased region" description="Gly residues" evidence="1">
    <location>
        <begin position="99"/>
        <end position="108"/>
    </location>
</feature>
<organism evidence="2 3">
    <name type="scientific">Teladorsagia circumcincta</name>
    <name type="common">Brown stomach worm</name>
    <name type="synonym">Ostertagia circumcincta</name>
    <dbReference type="NCBI Taxonomy" id="45464"/>
    <lineage>
        <taxon>Eukaryota</taxon>
        <taxon>Metazoa</taxon>
        <taxon>Ecdysozoa</taxon>
        <taxon>Nematoda</taxon>
        <taxon>Chromadorea</taxon>
        <taxon>Rhabditida</taxon>
        <taxon>Rhabditina</taxon>
        <taxon>Rhabditomorpha</taxon>
        <taxon>Strongyloidea</taxon>
        <taxon>Trichostrongylidae</taxon>
        <taxon>Teladorsagia</taxon>
    </lineage>
</organism>
<proteinExistence type="predicted"/>
<feature type="compositionally biased region" description="Low complexity" evidence="1">
    <location>
        <begin position="89"/>
        <end position="98"/>
    </location>
</feature>
<dbReference type="EMBL" id="KZ380489">
    <property type="protein sequence ID" value="PIO56215.1"/>
    <property type="molecule type" value="Genomic_DNA"/>
</dbReference>
<evidence type="ECO:0000313" key="2">
    <source>
        <dbReference type="EMBL" id="PIO56215.1"/>
    </source>
</evidence>
<feature type="region of interest" description="Disordered" evidence="1">
    <location>
        <begin position="83"/>
        <end position="122"/>
    </location>
</feature>
<keyword evidence="3" id="KW-1185">Reference proteome</keyword>
<feature type="non-terminal residue" evidence="2">
    <location>
        <position position="122"/>
    </location>
</feature>
<dbReference type="OrthoDB" id="8939548at2759"/>
<dbReference type="Proteomes" id="UP000230423">
    <property type="component" value="Unassembled WGS sequence"/>
</dbReference>
<feature type="compositionally biased region" description="Acidic residues" evidence="1">
    <location>
        <begin position="113"/>
        <end position="122"/>
    </location>
</feature>
<protein>
    <recommendedName>
        <fullName evidence="4">Collagen triple helix repeat protein</fullName>
    </recommendedName>
</protein>
<evidence type="ECO:0000256" key="1">
    <source>
        <dbReference type="SAM" id="MobiDB-lite"/>
    </source>
</evidence>
<name>A0A2G9TE35_TELCI</name>
<sequence>MTRSHVFGKKSQVIWAEMNEMSRTLRIPRNYGESAAEEAQKGVLHKCSRESCTSATTISNKEHPQKKQFLRLICARLECSRLHCPPGQPGKEGPPGLDGEPGGPGKPGAPGIDGEDIELDPQ</sequence>
<reference evidence="2 3" key="1">
    <citation type="submission" date="2015-09" db="EMBL/GenBank/DDBJ databases">
        <title>Draft genome of the parasitic nematode Teladorsagia circumcincta isolate WARC Sus (inbred).</title>
        <authorList>
            <person name="Mitreva M."/>
        </authorList>
    </citation>
    <scope>NUCLEOTIDE SEQUENCE [LARGE SCALE GENOMIC DNA]</scope>
    <source>
        <strain evidence="2 3">S</strain>
    </source>
</reference>
<evidence type="ECO:0000313" key="3">
    <source>
        <dbReference type="Proteomes" id="UP000230423"/>
    </source>
</evidence>
<accession>A0A2G9TE35</accession>
<dbReference type="AlphaFoldDB" id="A0A2G9TE35"/>
<evidence type="ECO:0008006" key="4">
    <source>
        <dbReference type="Google" id="ProtNLM"/>
    </source>
</evidence>